<dbReference type="AlphaFoldDB" id="A0AB33CYR7"/>
<sequence>MADLTGFYPTFASEMECCVTDTGADSLERIAKALEIDVVVRIGLDRLQRTAKSGNLWGV</sequence>
<name>A0AB33CYR7_ALCFA</name>
<evidence type="ECO:0000313" key="1">
    <source>
        <dbReference type="EMBL" id="ASR91057.1"/>
    </source>
</evidence>
<dbReference type="EMBL" id="CP021641">
    <property type="protein sequence ID" value="ASR91057.1"/>
    <property type="molecule type" value="Genomic_DNA"/>
</dbReference>
<reference evidence="1 2" key="1">
    <citation type="submission" date="2017-05" db="EMBL/GenBank/DDBJ databases">
        <authorList>
            <person name="Qiu J.G."/>
            <person name="He J."/>
        </authorList>
    </citation>
    <scope>NUCLEOTIDE SEQUENCE [LARGE SCALE GENOMIC DNA]</scope>
    <source>
        <strain evidence="1 2">JQ135</strain>
    </source>
</reference>
<organism evidence="1 2">
    <name type="scientific">Alcaligenes faecalis</name>
    <dbReference type="NCBI Taxonomy" id="511"/>
    <lineage>
        <taxon>Bacteria</taxon>
        <taxon>Pseudomonadati</taxon>
        <taxon>Pseudomonadota</taxon>
        <taxon>Betaproteobacteria</taxon>
        <taxon>Burkholderiales</taxon>
        <taxon>Alcaligenaceae</taxon>
        <taxon>Alcaligenes</taxon>
    </lineage>
</organism>
<accession>A0AB33CYR7</accession>
<dbReference type="Proteomes" id="UP000214561">
    <property type="component" value="Chromosome"/>
</dbReference>
<evidence type="ECO:0000313" key="2">
    <source>
        <dbReference type="Proteomes" id="UP000214561"/>
    </source>
</evidence>
<protein>
    <submittedName>
        <fullName evidence="1">Uncharacterized protein</fullName>
    </submittedName>
</protein>
<gene>
    <name evidence="1" type="ORF">AFA_17265</name>
</gene>
<dbReference type="KEGG" id="afq:AFA_17265"/>
<proteinExistence type="predicted"/>